<gene>
    <name evidence="9" type="ORF">RSSM_04363</name>
</gene>
<feature type="transmembrane region" description="Helical" evidence="7">
    <location>
        <begin position="697"/>
        <end position="716"/>
    </location>
</feature>
<comment type="subcellular location">
    <subcellularLocation>
        <location evidence="1">Membrane</location>
        <topology evidence="1">Multi-pass membrane protein</topology>
    </subcellularLocation>
</comment>
<dbReference type="Pfam" id="PF13899">
    <property type="entry name" value="Thioredoxin_7"/>
    <property type="match status" value="1"/>
</dbReference>
<dbReference type="InterPro" id="IPR003834">
    <property type="entry name" value="Cyt_c_assmbl_TM_dom"/>
</dbReference>
<dbReference type="Pfam" id="PF02683">
    <property type="entry name" value="DsbD_TM"/>
    <property type="match status" value="1"/>
</dbReference>
<reference evidence="9 10" key="1">
    <citation type="journal article" date="2013" name="Mar. Genomics">
        <title>Expression of sulfatases in Rhodopirellula baltica and the diversity of sulfatases in the genus Rhodopirellula.</title>
        <authorList>
            <person name="Wegner C.E."/>
            <person name="Richter-Heitmann T."/>
            <person name="Klindworth A."/>
            <person name="Klockow C."/>
            <person name="Richter M."/>
            <person name="Achstetter T."/>
            <person name="Glockner F.O."/>
            <person name="Harder J."/>
        </authorList>
    </citation>
    <scope>NUCLEOTIDE SEQUENCE [LARGE SCALE GENOMIC DNA]</scope>
    <source>
        <strain evidence="9 10">SM41</strain>
    </source>
</reference>
<dbReference type="AlphaFoldDB" id="M5U8P1"/>
<dbReference type="PANTHER" id="PTHR32234">
    <property type="entry name" value="THIOL:DISULFIDE INTERCHANGE PROTEIN DSBD"/>
    <property type="match status" value="1"/>
</dbReference>
<evidence type="ECO:0000256" key="3">
    <source>
        <dbReference type="ARBA" id="ARBA00022748"/>
    </source>
</evidence>
<dbReference type="GO" id="GO:0016020">
    <property type="term" value="C:membrane"/>
    <property type="evidence" value="ECO:0007669"/>
    <property type="project" value="UniProtKB-SubCell"/>
</dbReference>
<dbReference type="InterPro" id="IPR035671">
    <property type="entry name" value="DsbD_gamma"/>
</dbReference>
<keyword evidence="5 7" id="KW-0472">Membrane</keyword>
<dbReference type="Proteomes" id="UP000011885">
    <property type="component" value="Unassembled WGS sequence"/>
</dbReference>
<feature type="transmembrane region" description="Helical" evidence="7">
    <location>
        <begin position="736"/>
        <end position="752"/>
    </location>
</feature>
<feature type="transmembrane region" description="Helical" evidence="7">
    <location>
        <begin position="758"/>
        <end position="775"/>
    </location>
</feature>
<dbReference type="PATRIC" id="fig|1263870.3.peg.4611"/>
<feature type="transmembrane region" description="Helical" evidence="7">
    <location>
        <begin position="618"/>
        <end position="639"/>
    </location>
</feature>
<dbReference type="Gene3D" id="3.40.30.10">
    <property type="entry name" value="Glutaredoxin"/>
    <property type="match status" value="1"/>
</dbReference>
<keyword evidence="2 7" id="KW-0812">Transmembrane</keyword>
<dbReference type="GO" id="GO:0015035">
    <property type="term" value="F:protein-disulfide reductase activity"/>
    <property type="evidence" value="ECO:0007669"/>
    <property type="project" value="TreeGrafter"/>
</dbReference>
<name>M5U8P1_9BACT</name>
<dbReference type="PANTHER" id="PTHR32234:SF3">
    <property type="entry name" value="SUPPRESSION OF COPPER SENSITIVITY PROTEIN"/>
    <property type="match status" value="1"/>
</dbReference>
<evidence type="ECO:0000313" key="9">
    <source>
        <dbReference type="EMBL" id="EMI54211.1"/>
    </source>
</evidence>
<dbReference type="EMBL" id="ANOH01000289">
    <property type="protein sequence ID" value="EMI54211.1"/>
    <property type="molecule type" value="Genomic_DNA"/>
</dbReference>
<evidence type="ECO:0000259" key="8">
    <source>
        <dbReference type="Pfam" id="PF02683"/>
    </source>
</evidence>
<dbReference type="SUPFAM" id="SSF52833">
    <property type="entry name" value="Thioredoxin-like"/>
    <property type="match status" value="1"/>
</dbReference>
<keyword evidence="3" id="KW-0201">Cytochrome c-type biogenesis</keyword>
<evidence type="ECO:0000256" key="5">
    <source>
        <dbReference type="ARBA" id="ARBA00023136"/>
    </source>
</evidence>
<feature type="compositionally biased region" description="Polar residues" evidence="6">
    <location>
        <begin position="481"/>
        <end position="501"/>
    </location>
</feature>
<evidence type="ECO:0000256" key="4">
    <source>
        <dbReference type="ARBA" id="ARBA00022989"/>
    </source>
</evidence>
<evidence type="ECO:0000256" key="7">
    <source>
        <dbReference type="SAM" id="Phobius"/>
    </source>
</evidence>
<dbReference type="CDD" id="cd02953">
    <property type="entry name" value="DsbDgamma"/>
    <property type="match status" value="1"/>
</dbReference>
<keyword evidence="4 7" id="KW-1133">Transmembrane helix</keyword>
<feature type="domain" description="Cytochrome C biogenesis protein transmembrane" evidence="8">
    <location>
        <begin position="538"/>
        <end position="746"/>
    </location>
</feature>
<dbReference type="InterPro" id="IPR036249">
    <property type="entry name" value="Thioredoxin-like_sf"/>
</dbReference>
<feature type="transmembrane region" description="Helical" evidence="7">
    <location>
        <begin position="44"/>
        <end position="65"/>
    </location>
</feature>
<dbReference type="GO" id="GO:0045454">
    <property type="term" value="P:cell redox homeostasis"/>
    <property type="evidence" value="ECO:0007669"/>
    <property type="project" value="TreeGrafter"/>
</dbReference>
<proteinExistence type="predicted"/>
<keyword evidence="10" id="KW-1185">Reference proteome</keyword>
<feature type="region of interest" description="Disordered" evidence="6">
    <location>
        <begin position="458"/>
        <end position="506"/>
    </location>
</feature>
<feature type="transmembrane region" description="Helical" evidence="7">
    <location>
        <begin position="787"/>
        <end position="808"/>
    </location>
</feature>
<feature type="transmembrane region" description="Helical" evidence="7">
    <location>
        <begin position="583"/>
        <end position="606"/>
    </location>
</feature>
<evidence type="ECO:0000256" key="6">
    <source>
        <dbReference type="SAM" id="MobiDB-lite"/>
    </source>
</evidence>
<accession>M5U8P1</accession>
<feature type="transmembrane region" description="Helical" evidence="7">
    <location>
        <begin position="538"/>
        <end position="562"/>
    </location>
</feature>
<protein>
    <submittedName>
        <fullName evidence="9">Cytochrome c biogenesis protein transmembrane region</fullName>
    </submittedName>
</protein>
<organism evidence="9 10">
    <name type="scientific">Rhodopirellula sallentina SM41</name>
    <dbReference type="NCBI Taxonomy" id="1263870"/>
    <lineage>
        <taxon>Bacteria</taxon>
        <taxon>Pseudomonadati</taxon>
        <taxon>Planctomycetota</taxon>
        <taxon>Planctomycetia</taxon>
        <taxon>Pirellulales</taxon>
        <taxon>Pirellulaceae</taxon>
        <taxon>Rhodopirellula</taxon>
    </lineage>
</organism>
<comment type="caution">
    <text evidence="9">The sequence shown here is derived from an EMBL/GenBank/DDBJ whole genome shotgun (WGS) entry which is preliminary data.</text>
</comment>
<evidence type="ECO:0000256" key="2">
    <source>
        <dbReference type="ARBA" id="ARBA00022692"/>
    </source>
</evidence>
<dbReference type="Gene3D" id="2.60.40.1250">
    <property type="entry name" value="Thiol:disulfide interchange protein DsbD, N-terminal domain"/>
    <property type="match status" value="1"/>
</dbReference>
<dbReference type="InterPro" id="IPR036929">
    <property type="entry name" value="DsbDN_sf"/>
</dbReference>
<evidence type="ECO:0000313" key="10">
    <source>
        <dbReference type="Proteomes" id="UP000011885"/>
    </source>
</evidence>
<feature type="transmembrane region" description="Helical" evidence="7">
    <location>
        <begin position="660"/>
        <end position="685"/>
    </location>
</feature>
<dbReference type="GO" id="GO:0017004">
    <property type="term" value="P:cytochrome complex assembly"/>
    <property type="evidence" value="ECO:0007669"/>
    <property type="project" value="UniProtKB-KW"/>
</dbReference>
<sequence>MDSCSVDYATVCSPLQTNLTSLKTLKMTQSNLKRSSHLRSSRRLRFRGLSGMAGALLTTLAVVVATSMPGAVFAADDGVADLFPNLSLGRYGQSDVASFGQQEPASVEASFTSLDGQPDVVVLQVRVELQEPWHIYSLTQPKGGPLPTTLTLRGPDTLELIGDWQSDSSPKKSVSQEFGGLTIEEHDGEVTFFAKAKLKEGQTAESLESVEIEISALSCITGGACQPLDETLTATLAGPTPGRIAKALGGNSGDQTTLANQVAGEITKDDASHIPLFQDDDYAISWRAYVTTPTVAPGSQGKLVFVAIPDSEYHIYPGVASDKPMSTNFAVTDKSGLRIAAPETPSKIIKEEPIPGLVNEYHDGDVVWTMPFEIPTDAQPGAKTVKGGIAYQACTAQNCLLPMALQFEATINVVASNESTASNGDRASPITLKSAKSKDIKTLAANTKWVDEITPITTSSLGPAANESPAANQAPEDSLPETGTPQQQASNSLAAAGTNSDHGGVAQPALAEPAQTDVDAAGTADASEPAETATSLPVILGLAFIGGIILNFMPCVLPVVGLKVMSFVQQAGSDRKRAFLLNFSYSGGIMAIYVALALLMVVFSMAWGELFTHFEVRIGLIVLMFAMALSYFGFWELPAPGMASSKGAQDLQQREGYTGAFFKGMFATVLSTPCSGPFLGGIFALIGGQLPPLQSTLVILVVGVGMAIPYIIMGIWPSLMSWLPKPGPWMETFKEFLAFLFLATVAFFFYSFNDEDKLWVFVTLIGVWFGCWIIGKVPSWQTLQRRVIAWTSGVAAAVAISILAFQFLGPMTEEQKALNTKIVWEPYNEVRLQELQSEGKTVLVDFSAKWCVNCLVNLKVAIDTKPTAELVDELDAVAMYADWTDRNPEIKAKLEELQSKSIPLLAIYPGQSPEKPILLRDLVSQKTVLDALRQAGPSQSASVASRDSGRATTANR</sequence>
<evidence type="ECO:0000256" key="1">
    <source>
        <dbReference type="ARBA" id="ARBA00004141"/>
    </source>
</evidence>